<keyword evidence="3" id="KW-0805">Transcription regulation</keyword>
<keyword evidence="5" id="KW-0804">Transcription</keyword>
<gene>
    <name evidence="11" type="ORF">U7230_04990</name>
</gene>
<dbReference type="CDD" id="cd00383">
    <property type="entry name" value="trans_reg_C"/>
    <property type="match status" value="1"/>
</dbReference>
<keyword evidence="2" id="KW-0902">Two-component regulatory system</keyword>
<feature type="region of interest" description="Disordered" evidence="8">
    <location>
        <begin position="157"/>
        <end position="177"/>
    </location>
</feature>
<accession>A0ABZ1C261</accession>
<comment type="caution">
    <text evidence="6">Lacks conserved residue(s) required for the propagation of feature annotation.</text>
</comment>
<dbReference type="SUPFAM" id="SSF52172">
    <property type="entry name" value="CheY-like"/>
    <property type="match status" value="1"/>
</dbReference>
<evidence type="ECO:0000256" key="7">
    <source>
        <dbReference type="PROSITE-ProRule" id="PRU01091"/>
    </source>
</evidence>
<name>A0ABZ1C261_9FIRM</name>
<dbReference type="PANTHER" id="PTHR48111">
    <property type="entry name" value="REGULATOR OF RPOS"/>
    <property type="match status" value="1"/>
</dbReference>
<evidence type="ECO:0000256" key="2">
    <source>
        <dbReference type="ARBA" id="ARBA00023012"/>
    </source>
</evidence>
<dbReference type="SUPFAM" id="SSF46894">
    <property type="entry name" value="C-terminal effector domain of the bipartite response regulators"/>
    <property type="match status" value="1"/>
</dbReference>
<protein>
    <submittedName>
        <fullName evidence="11">Response regulator transcription factor</fullName>
    </submittedName>
</protein>
<dbReference type="Proteomes" id="UP001332192">
    <property type="component" value="Chromosome"/>
</dbReference>
<evidence type="ECO:0000256" key="4">
    <source>
        <dbReference type="ARBA" id="ARBA00023125"/>
    </source>
</evidence>
<dbReference type="InterPro" id="IPR001867">
    <property type="entry name" value="OmpR/PhoB-type_DNA-bd"/>
</dbReference>
<evidence type="ECO:0000256" key="5">
    <source>
        <dbReference type="ARBA" id="ARBA00023163"/>
    </source>
</evidence>
<organism evidence="11 12">
    <name type="scientific">Carboxydichorda subterranea</name>
    <dbReference type="NCBI Taxonomy" id="3109565"/>
    <lineage>
        <taxon>Bacteria</taxon>
        <taxon>Bacillati</taxon>
        <taxon>Bacillota</taxon>
        <taxon>Limnochordia</taxon>
        <taxon>Limnochordales</taxon>
        <taxon>Geochordaceae</taxon>
        <taxon>Carboxydichorda</taxon>
    </lineage>
</organism>
<sequence>MTGASGPAPAQEVSWGPSPRVLLLGFRLEEASEFVPLLSRLGFRIEIGAEGRLDVARGVPGVRDIPGARAERMGFDVCPAEADLALVYLEQPESQAPPLIDWLSRRWGMPVVVLSDDARCSARIATLRAGAEDYVCRPFSASELALRLRAIYRRTGPRRAGCPQGAPGRPGTGPGTARVGDLVLDRTSRLAFLGGREIPLTGREFDLLWLLASHPGRVFSREELLLRLWGDEEAASEESVTVLISRLRAKLRMAGSCCTLRIRALWGVGYRLESERGALRRAAVPDHRAAVPAPKRPALLRAQ</sequence>
<evidence type="ECO:0000256" key="1">
    <source>
        <dbReference type="ARBA" id="ARBA00022553"/>
    </source>
</evidence>
<dbReference type="InterPro" id="IPR011006">
    <property type="entry name" value="CheY-like_superfamily"/>
</dbReference>
<keyword evidence="12" id="KW-1185">Reference proteome</keyword>
<reference evidence="11 12" key="1">
    <citation type="journal article" date="2024" name="Front. Microbiol.">
        <title>Novel thermophilic genera Geochorda gen. nov. and Carboxydochorda gen. nov. from the deep terrestrial subsurface reveal the ecophysiological diversity in the class Limnochordia.</title>
        <authorList>
            <person name="Karnachuk O.V."/>
            <person name="Lukina A.P."/>
            <person name="Avakyan M.R."/>
            <person name="Kadnikov V.V."/>
            <person name="Begmatov S."/>
            <person name="Beletsky A.V."/>
            <person name="Vlasova K.G."/>
            <person name="Novikov A.A."/>
            <person name="Shcherbakova V.A."/>
            <person name="Mardanov A.V."/>
            <person name="Ravin N.V."/>
        </authorList>
    </citation>
    <scope>NUCLEOTIDE SEQUENCE [LARGE SCALE GENOMIC DNA]</scope>
    <source>
        <strain evidence="11 12">L945</strain>
    </source>
</reference>
<evidence type="ECO:0000313" key="12">
    <source>
        <dbReference type="Proteomes" id="UP001332192"/>
    </source>
</evidence>
<feature type="DNA-binding region" description="OmpR/PhoB-type" evidence="7">
    <location>
        <begin position="174"/>
        <end position="274"/>
    </location>
</feature>
<dbReference type="InterPro" id="IPR039420">
    <property type="entry name" value="WalR-like"/>
</dbReference>
<dbReference type="Gene3D" id="1.10.10.10">
    <property type="entry name" value="Winged helix-like DNA-binding domain superfamily/Winged helix DNA-binding domain"/>
    <property type="match status" value="1"/>
</dbReference>
<evidence type="ECO:0000256" key="6">
    <source>
        <dbReference type="PROSITE-ProRule" id="PRU00169"/>
    </source>
</evidence>
<evidence type="ECO:0000256" key="8">
    <source>
        <dbReference type="SAM" id="MobiDB-lite"/>
    </source>
</evidence>
<dbReference type="Gene3D" id="6.10.250.690">
    <property type="match status" value="1"/>
</dbReference>
<dbReference type="PROSITE" id="PS51755">
    <property type="entry name" value="OMPR_PHOB"/>
    <property type="match status" value="1"/>
</dbReference>
<evidence type="ECO:0000259" key="10">
    <source>
        <dbReference type="PROSITE" id="PS51755"/>
    </source>
</evidence>
<evidence type="ECO:0000256" key="3">
    <source>
        <dbReference type="ARBA" id="ARBA00023015"/>
    </source>
</evidence>
<dbReference type="Pfam" id="PF00486">
    <property type="entry name" value="Trans_reg_C"/>
    <property type="match status" value="1"/>
</dbReference>
<proteinExistence type="predicted"/>
<dbReference type="EMBL" id="CP141615">
    <property type="protein sequence ID" value="WRP18367.1"/>
    <property type="molecule type" value="Genomic_DNA"/>
</dbReference>
<dbReference type="RefSeq" id="WP_324717638.1">
    <property type="nucleotide sequence ID" value="NZ_CP141615.1"/>
</dbReference>
<evidence type="ECO:0000259" key="9">
    <source>
        <dbReference type="PROSITE" id="PS50110"/>
    </source>
</evidence>
<dbReference type="InterPro" id="IPR016032">
    <property type="entry name" value="Sig_transdc_resp-reg_C-effctor"/>
</dbReference>
<dbReference type="PROSITE" id="PS50110">
    <property type="entry name" value="RESPONSE_REGULATORY"/>
    <property type="match status" value="1"/>
</dbReference>
<dbReference type="InterPro" id="IPR036388">
    <property type="entry name" value="WH-like_DNA-bd_sf"/>
</dbReference>
<dbReference type="SMART" id="SM00862">
    <property type="entry name" value="Trans_reg_C"/>
    <property type="match status" value="1"/>
</dbReference>
<feature type="domain" description="OmpR/PhoB-type" evidence="10">
    <location>
        <begin position="174"/>
        <end position="274"/>
    </location>
</feature>
<evidence type="ECO:0000313" key="11">
    <source>
        <dbReference type="EMBL" id="WRP18367.1"/>
    </source>
</evidence>
<keyword evidence="1" id="KW-0597">Phosphoprotein</keyword>
<dbReference type="InterPro" id="IPR001789">
    <property type="entry name" value="Sig_transdc_resp-reg_receiver"/>
</dbReference>
<feature type="domain" description="Response regulatory" evidence="9">
    <location>
        <begin position="20"/>
        <end position="152"/>
    </location>
</feature>
<dbReference type="PANTHER" id="PTHR48111:SF1">
    <property type="entry name" value="TWO-COMPONENT RESPONSE REGULATOR ORR33"/>
    <property type="match status" value="1"/>
</dbReference>
<keyword evidence="4 7" id="KW-0238">DNA-binding</keyword>